<gene>
    <name evidence="3" type="ORF">COT64_01360</name>
</gene>
<evidence type="ECO:0000259" key="2">
    <source>
        <dbReference type="Pfam" id="PF00534"/>
    </source>
</evidence>
<dbReference type="InterPro" id="IPR050194">
    <property type="entry name" value="Glycosyltransferase_grp1"/>
</dbReference>
<dbReference type="PANTHER" id="PTHR45947">
    <property type="entry name" value="SULFOQUINOVOSYL TRANSFERASE SQD2"/>
    <property type="match status" value="1"/>
</dbReference>
<dbReference type="PANTHER" id="PTHR45947:SF3">
    <property type="entry name" value="SULFOQUINOVOSYL TRANSFERASE SQD2"/>
    <property type="match status" value="1"/>
</dbReference>
<comment type="caution">
    <text evidence="3">The sequence shown here is derived from an EMBL/GenBank/DDBJ whole genome shotgun (WGS) entry which is preliminary data.</text>
</comment>
<dbReference type="EMBL" id="PEZI01000030">
    <property type="protein sequence ID" value="PIS14682.1"/>
    <property type="molecule type" value="Genomic_DNA"/>
</dbReference>
<keyword evidence="1" id="KW-0812">Transmembrane</keyword>
<dbReference type="Proteomes" id="UP000230775">
    <property type="component" value="Unassembled WGS sequence"/>
</dbReference>
<keyword evidence="1" id="KW-0472">Membrane</keyword>
<evidence type="ECO:0000256" key="1">
    <source>
        <dbReference type="SAM" id="Phobius"/>
    </source>
</evidence>
<dbReference type="Gene3D" id="3.40.50.2000">
    <property type="entry name" value="Glycogen Phosphorylase B"/>
    <property type="match status" value="2"/>
</dbReference>
<evidence type="ECO:0000313" key="4">
    <source>
        <dbReference type="Proteomes" id="UP000230775"/>
    </source>
</evidence>
<sequence>MKNIKKEIDIIANSMVEPGLSGGNRIFIEIAKCWTKEGVKINIYSSEVGKDICLGNGLSLASFYTWSIPKFFKRKKVFSRFDIFLLYLLGFINAVVYSKNLGKLKKNIIWTTSDYWPDSLVGIIAKILDKNVFWIGSLFLFAPNPFVGFKEKGSKTLPSIKNIAFYLTQKPIYYLTKKMADLVFVTSQPDKDRFVQAGMEPEKVVVIHGGVDTHWADEYLAKKQKEKKEFEACFMGRFHPQKGVLELIDIWRKVCETGKQARLVMIGDGELMPEVKNKIKIKGLEKNIILKGFLGDGEEKFNIFKKSRIILHPAVYDSGGMAAAEAMAWGLPGVSFDLEALKTYYPSGILKARIGDQKHFAELVLKLLQDNSLYYNTSTQARNLILKQWGWKPKADLLKKIIFDQ</sequence>
<proteinExistence type="predicted"/>
<dbReference type="AlphaFoldDB" id="A0A2H0WPT9"/>
<reference evidence="4" key="1">
    <citation type="submission" date="2017-09" db="EMBL/GenBank/DDBJ databases">
        <title>Depth-based differentiation of microbial function through sediment-hosted aquifers and enrichment of novel symbionts in the deep terrestrial subsurface.</title>
        <authorList>
            <person name="Probst A.J."/>
            <person name="Ladd B."/>
            <person name="Jarett J.K."/>
            <person name="Geller-Mcgrath D.E."/>
            <person name="Sieber C.M.K."/>
            <person name="Emerson J.B."/>
            <person name="Anantharaman K."/>
            <person name="Thomas B.C."/>
            <person name="Malmstrom R."/>
            <person name="Stieglmeier M."/>
            <person name="Klingl A."/>
            <person name="Woyke T."/>
            <person name="Ryan C.M."/>
            <person name="Banfield J.F."/>
        </authorList>
    </citation>
    <scope>NUCLEOTIDE SEQUENCE [LARGE SCALE GENOMIC DNA]</scope>
</reference>
<dbReference type="CDD" id="cd03801">
    <property type="entry name" value="GT4_PimA-like"/>
    <property type="match status" value="1"/>
</dbReference>
<dbReference type="Pfam" id="PF00534">
    <property type="entry name" value="Glycos_transf_1"/>
    <property type="match status" value="1"/>
</dbReference>
<feature type="transmembrane region" description="Helical" evidence="1">
    <location>
        <begin position="77"/>
        <end position="97"/>
    </location>
</feature>
<keyword evidence="1" id="KW-1133">Transmembrane helix</keyword>
<organism evidence="3 4">
    <name type="scientific">Candidatus Shapirobacteria bacterium CG09_land_8_20_14_0_10_39_12</name>
    <dbReference type="NCBI Taxonomy" id="1974885"/>
    <lineage>
        <taxon>Bacteria</taxon>
        <taxon>Candidatus Shapironibacteriota</taxon>
    </lineage>
</organism>
<protein>
    <recommendedName>
        <fullName evidence="2">Glycosyl transferase family 1 domain-containing protein</fullName>
    </recommendedName>
</protein>
<accession>A0A2H0WPT9</accession>
<dbReference type="InterPro" id="IPR001296">
    <property type="entry name" value="Glyco_trans_1"/>
</dbReference>
<dbReference type="SUPFAM" id="SSF53756">
    <property type="entry name" value="UDP-Glycosyltransferase/glycogen phosphorylase"/>
    <property type="match status" value="1"/>
</dbReference>
<dbReference type="GO" id="GO:0016757">
    <property type="term" value="F:glycosyltransferase activity"/>
    <property type="evidence" value="ECO:0007669"/>
    <property type="project" value="InterPro"/>
</dbReference>
<name>A0A2H0WPT9_9BACT</name>
<evidence type="ECO:0000313" key="3">
    <source>
        <dbReference type="EMBL" id="PIS14682.1"/>
    </source>
</evidence>
<feature type="domain" description="Glycosyl transferase family 1" evidence="2">
    <location>
        <begin position="218"/>
        <end position="383"/>
    </location>
</feature>